<accession>A0A9D3V7N2</accession>
<evidence type="ECO:0000313" key="2">
    <source>
        <dbReference type="Proteomes" id="UP000828251"/>
    </source>
</evidence>
<sequence length="69" mass="7968">MSRYCDINFVKGTKLRKRVTFVYSAHQSHKTHVGLIFVAKSHQNTLQNNQKLLRRREAHSSLVLGLAFS</sequence>
<keyword evidence="2" id="KW-1185">Reference proteome</keyword>
<comment type="caution">
    <text evidence="1">The sequence shown here is derived from an EMBL/GenBank/DDBJ whole genome shotgun (WGS) entry which is preliminary data.</text>
</comment>
<dbReference type="EMBL" id="JAIQCV010000008">
    <property type="protein sequence ID" value="KAH1073460.1"/>
    <property type="molecule type" value="Genomic_DNA"/>
</dbReference>
<dbReference type="AlphaFoldDB" id="A0A9D3V7N2"/>
<feature type="non-terminal residue" evidence="1">
    <location>
        <position position="69"/>
    </location>
</feature>
<evidence type="ECO:0000313" key="1">
    <source>
        <dbReference type="EMBL" id="KAH1073460.1"/>
    </source>
</evidence>
<gene>
    <name evidence="1" type="ORF">J1N35_025788</name>
</gene>
<protein>
    <submittedName>
        <fullName evidence="1">Uncharacterized protein</fullName>
    </submittedName>
</protein>
<name>A0A9D3V7N2_9ROSI</name>
<proteinExistence type="predicted"/>
<organism evidence="1 2">
    <name type="scientific">Gossypium stocksii</name>
    <dbReference type="NCBI Taxonomy" id="47602"/>
    <lineage>
        <taxon>Eukaryota</taxon>
        <taxon>Viridiplantae</taxon>
        <taxon>Streptophyta</taxon>
        <taxon>Embryophyta</taxon>
        <taxon>Tracheophyta</taxon>
        <taxon>Spermatophyta</taxon>
        <taxon>Magnoliopsida</taxon>
        <taxon>eudicotyledons</taxon>
        <taxon>Gunneridae</taxon>
        <taxon>Pentapetalae</taxon>
        <taxon>rosids</taxon>
        <taxon>malvids</taxon>
        <taxon>Malvales</taxon>
        <taxon>Malvaceae</taxon>
        <taxon>Malvoideae</taxon>
        <taxon>Gossypium</taxon>
    </lineage>
</organism>
<reference evidence="1 2" key="1">
    <citation type="journal article" date="2021" name="Plant Biotechnol. J.">
        <title>Multi-omics assisted identification of the key and species-specific regulatory components of drought-tolerant mechanisms in Gossypium stocksii.</title>
        <authorList>
            <person name="Yu D."/>
            <person name="Ke L."/>
            <person name="Zhang D."/>
            <person name="Wu Y."/>
            <person name="Sun Y."/>
            <person name="Mei J."/>
            <person name="Sun J."/>
            <person name="Sun Y."/>
        </authorList>
    </citation>
    <scope>NUCLEOTIDE SEQUENCE [LARGE SCALE GENOMIC DNA]</scope>
    <source>
        <strain evidence="2">cv. E1</strain>
        <tissue evidence="1">Leaf</tissue>
    </source>
</reference>
<dbReference type="Proteomes" id="UP000828251">
    <property type="component" value="Unassembled WGS sequence"/>
</dbReference>